<dbReference type="KEGG" id="uam:UABAM_05038"/>
<dbReference type="GO" id="GO:0005524">
    <property type="term" value="F:ATP binding"/>
    <property type="evidence" value="ECO:0007669"/>
    <property type="project" value="InterPro"/>
</dbReference>
<dbReference type="PROSITE" id="PS00108">
    <property type="entry name" value="PROTEIN_KINASE_ST"/>
    <property type="match status" value="1"/>
</dbReference>
<dbReference type="SUPFAM" id="SSF50998">
    <property type="entry name" value="Quinoprotein alcohol dehydrogenase-like"/>
    <property type="match status" value="1"/>
</dbReference>
<accession>A0A5S9F6V3</accession>
<dbReference type="InterPro" id="IPR001680">
    <property type="entry name" value="WD40_rpt"/>
</dbReference>
<dbReference type="InterPro" id="IPR011048">
    <property type="entry name" value="Haem_d1_sf"/>
</dbReference>
<dbReference type="Gene3D" id="1.10.510.10">
    <property type="entry name" value="Transferase(Phosphotransferase) domain 1"/>
    <property type="match status" value="1"/>
</dbReference>
<feature type="repeat" description="WD" evidence="3">
    <location>
        <begin position="775"/>
        <end position="816"/>
    </location>
</feature>
<keyword evidence="2" id="KW-0677">Repeat</keyword>
<dbReference type="CDD" id="cd14014">
    <property type="entry name" value="STKc_PknB_like"/>
    <property type="match status" value="1"/>
</dbReference>
<keyword evidence="4" id="KW-0175">Coiled coil</keyword>
<evidence type="ECO:0000256" key="1">
    <source>
        <dbReference type="ARBA" id="ARBA00022574"/>
    </source>
</evidence>
<evidence type="ECO:0000256" key="4">
    <source>
        <dbReference type="SAM" id="Coils"/>
    </source>
</evidence>
<feature type="coiled-coil region" evidence="4">
    <location>
        <begin position="438"/>
        <end position="495"/>
    </location>
</feature>
<dbReference type="PROSITE" id="PS50011">
    <property type="entry name" value="PROTEIN_KINASE_DOM"/>
    <property type="match status" value="1"/>
</dbReference>
<dbReference type="SUPFAM" id="SSF50978">
    <property type="entry name" value="WD40 repeat-like"/>
    <property type="match status" value="1"/>
</dbReference>
<dbReference type="Proteomes" id="UP000326354">
    <property type="component" value="Chromosome"/>
</dbReference>
<dbReference type="InterPro" id="IPR019775">
    <property type="entry name" value="WD40_repeat_CS"/>
</dbReference>
<dbReference type="SUPFAM" id="SSF51004">
    <property type="entry name" value="C-terminal (heme d1) domain of cytochrome cd1-nitrite reductase"/>
    <property type="match status" value="1"/>
</dbReference>
<dbReference type="SUPFAM" id="SSF56112">
    <property type="entry name" value="Protein kinase-like (PK-like)"/>
    <property type="match status" value="1"/>
</dbReference>
<sequence length="1170" mass="131727">MDSEKTIKLWGNIIPEIDKSDPQHTYKDVNFTKDITVPLDFIYKTITSTENESQGETNNSLATQSVNYILLNEITRGGMGIIFKGKQNSLMREIAIKKIIPNKENSASKSKFISESLVTAYLEHPNIVPVHELSQDQDGGVILAMKLVGGLEWKHLLHPRNDYHKEKANSYDLEAHLGILLNVCNAVAYAHSKDIIHNDLKPSNIMVGEFGEVLVMDWGIAVNVKDKDKSDEITIHKSMVKSPMGTPCYMPWELAEGVGENIGPWTDVYLLGGILYHILMGKPPHGESTIGALVAAVTGKLPTFEDKIPRELQQICHKAMAKEIEKRYQAVEDFRKDLQNYLKHRESLMISDTAQTVLNKCCNQIKNELLENELDILYTNFSKAIFGFDQAVDLWNGNEDAKQGQQNARIEYAKIAFAHEDFGLANAQIATIQGNKEVDKLKVEIEEARDKKLKLKLMAEELQKKIVEQRNDAYIQLAQIALRKSEETYQQLLDNIHNQGSQNVIDLHTAENLYNQCGAYALESLKFLKSIEVPNTQQENQIETAKKTSYVMIWICQNRSYSSLLWSNPGGKNIYNEKSSISFSPDGNFLVFNTCNNSLLIHDLITKKDRKVTFPSRVDSVTFSPDGKYVAVGLENNKVYLYDIDQDVKYLFEGHCGSIEQVVFNCQGTLLASAAKDFKIKIWDLSTHQLLHTFEGHNALINAIAFSPDGTILVSASCDRAVRTWNISTKQQELLFEGTFYSVAFHPNQNSVALASKDNDVIIVNLETKQEEYKFRGHCDYVFSTAFSKDGKYLASASCDKSVKIWNFETRKQVYAIEETFFYNSIAFNPNYETIACNSENYTTKMWKLGKNKPVHNFRGHSDYILSVLFEGQFVVSGSWDTTVRIWDTTNKHATKVVTCGSPVNSISLNRDNTLVAAGTHNAIELYNIQTLQKVSVLEGHSGPLSSLVFSADNNYIISGSLDTTIRIWDIGSKKEMSILNDHSDYIKSLALHPNGKTLFSGSWDKTVRVWDLEKRTSSIFDTHDSPVDSITISPDGLLLASLGKTVKLWDIQKNKQILVIALESSEVVSLAFSPRNSLIALGLENGNILLQEIITGKQVFSFEGHNESVKSIAFSKDGKYIVSGSSDHIVKIWRLPRIELFKYSETFNKNILTSDFSYSVNQDMSLAKK</sequence>
<evidence type="ECO:0000313" key="7">
    <source>
        <dbReference type="Proteomes" id="UP000326354"/>
    </source>
</evidence>
<dbReference type="PANTHER" id="PTHR19879">
    <property type="entry name" value="TRANSCRIPTION INITIATION FACTOR TFIID"/>
    <property type="match status" value="1"/>
</dbReference>
<feature type="repeat" description="WD" evidence="3">
    <location>
        <begin position="938"/>
        <end position="979"/>
    </location>
</feature>
<dbReference type="InterPro" id="IPR015943">
    <property type="entry name" value="WD40/YVTN_repeat-like_dom_sf"/>
</dbReference>
<dbReference type="GO" id="GO:0004672">
    <property type="term" value="F:protein kinase activity"/>
    <property type="evidence" value="ECO:0007669"/>
    <property type="project" value="InterPro"/>
</dbReference>
<feature type="repeat" description="WD" evidence="3">
    <location>
        <begin position="652"/>
        <end position="693"/>
    </location>
</feature>
<protein>
    <recommendedName>
        <fullName evidence="5">Protein kinase domain-containing protein</fullName>
    </recommendedName>
</protein>
<organism evidence="6 7">
    <name type="scientific">Uabimicrobium amorphum</name>
    <dbReference type="NCBI Taxonomy" id="2596890"/>
    <lineage>
        <taxon>Bacteria</taxon>
        <taxon>Pseudomonadati</taxon>
        <taxon>Planctomycetota</taxon>
        <taxon>Candidatus Uabimicrobiia</taxon>
        <taxon>Candidatus Uabimicrobiales</taxon>
        <taxon>Candidatus Uabimicrobiaceae</taxon>
        <taxon>Candidatus Uabimicrobium</taxon>
    </lineage>
</organism>
<dbReference type="PROSITE" id="PS00678">
    <property type="entry name" value="WD_REPEATS_1"/>
    <property type="match status" value="5"/>
</dbReference>
<feature type="repeat" description="WD" evidence="3">
    <location>
        <begin position="858"/>
        <end position="897"/>
    </location>
</feature>
<feature type="repeat" description="WD" evidence="3">
    <location>
        <begin position="980"/>
        <end position="1021"/>
    </location>
</feature>
<dbReference type="InterPro" id="IPR036322">
    <property type="entry name" value="WD40_repeat_dom_sf"/>
</dbReference>
<evidence type="ECO:0000256" key="3">
    <source>
        <dbReference type="PROSITE-ProRule" id="PRU00221"/>
    </source>
</evidence>
<gene>
    <name evidence="6" type="ORF">UABAM_05038</name>
</gene>
<dbReference type="PRINTS" id="PR00320">
    <property type="entry name" value="GPROTEINBRPT"/>
</dbReference>
<dbReference type="OrthoDB" id="500858at2"/>
<dbReference type="Pfam" id="PF00069">
    <property type="entry name" value="Pkinase"/>
    <property type="match status" value="1"/>
</dbReference>
<keyword evidence="1 3" id="KW-0853">WD repeat</keyword>
<dbReference type="EMBL" id="AP019860">
    <property type="protein sequence ID" value="BBM86652.1"/>
    <property type="molecule type" value="Genomic_DNA"/>
</dbReference>
<dbReference type="PROSITE" id="PS50294">
    <property type="entry name" value="WD_REPEATS_REGION"/>
    <property type="match status" value="7"/>
</dbReference>
<dbReference type="InterPro" id="IPR000719">
    <property type="entry name" value="Prot_kinase_dom"/>
</dbReference>
<evidence type="ECO:0000313" key="6">
    <source>
        <dbReference type="EMBL" id="BBM86652.1"/>
    </source>
</evidence>
<dbReference type="PANTHER" id="PTHR19879:SF9">
    <property type="entry name" value="TRANSCRIPTION INITIATION FACTOR TFIID SUBUNIT 5"/>
    <property type="match status" value="1"/>
</dbReference>
<dbReference type="Gene3D" id="3.30.200.20">
    <property type="entry name" value="Phosphorylase Kinase, domain 1"/>
    <property type="match status" value="1"/>
</dbReference>
<dbReference type="InterPro" id="IPR020472">
    <property type="entry name" value="WD40_PAC1"/>
</dbReference>
<dbReference type="Pfam" id="PF00400">
    <property type="entry name" value="WD40"/>
    <property type="match status" value="9"/>
</dbReference>
<dbReference type="AlphaFoldDB" id="A0A5S9F6V3"/>
<feature type="repeat" description="WD" evidence="3">
    <location>
        <begin position="1021"/>
        <end position="1060"/>
    </location>
</feature>
<dbReference type="InterPro" id="IPR011047">
    <property type="entry name" value="Quinoprotein_ADH-like_sf"/>
</dbReference>
<proteinExistence type="predicted"/>
<dbReference type="SMART" id="SM00220">
    <property type="entry name" value="S_TKc"/>
    <property type="match status" value="1"/>
</dbReference>
<feature type="domain" description="Protein kinase" evidence="5">
    <location>
        <begin position="68"/>
        <end position="342"/>
    </location>
</feature>
<dbReference type="CDD" id="cd00200">
    <property type="entry name" value="WD40"/>
    <property type="match status" value="2"/>
</dbReference>
<feature type="repeat" description="WD" evidence="3">
    <location>
        <begin position="1103"/>
        <end position="1136"/>
    </location>
</feature>
<feature type="repeat" description="WD" evidence="3">
    <location>
        <begin position="694"/>
        <end position="735"/>
    </location>
</feature>
<dbReference type="InterPro" id="IPR011009">
    <property type="entry name" value="Kinase-like_dom_sf"/>
</dbReference>
<dbReference type="InterPro" id="IPR008271">
    <property type="entry name" value="Ser/Thr_kinase_AS"/>
</dbReference>
<dbReference type="SMART" id="SM00320">
    <property type="entry name" value="WD40"/>
    <property type="match status" value="14"/>
</dbReference>
<evidence type="ECO:0000259" key="5">
    <source>
        <dbReference type="PROSITE" id="PS50011"/>
    </source>
</evidence>
<name>A0A5S9F6V3_UABAM</name>
<dbReference type="RefSeq" id="WP_151970698.1">
    <property type="nucleotide sequence ID" value="NZ_AP019860.1"/>
</dbReference>
<dbReference type="Gene3D" id="2.130.10.10">
    <property type="entry name" value="YVTN repeat-like/Quinoprotein amine dehydrogenase"/>
    <property type="match status" value="4"/>
</dbReference>
<dbReference type="PROSITE" id="PS50082">
    <property type="entry name" value="WD_REPEATS_2"/>
    <property type="match status" value="8"/>
</dbReference>
<evidence type="ECO:0000256" key="2">
    <source>
        <dbReference type="ARBA" id="ARBA00022737"/>
    </source>
</evidence>
<reference evidence="6 7" key="1">
    <citation type="submission" date="2019-08" db="EMBL/GenBank/DDBJ databases">
        <title>Complete genome sequence of Candidatus Uab amorphum.</title>
        <authorList>
            <person name="Shiratori T."/>
            <person name="Suzuki S."/>
            <person name="Kakizawa Y."/>
            <person name="Ishida K."/>
        </authorList>
    </citation>
    <scope>NUCLEOTIDE SEQUENCE [LARGE SCALE GENOMIC DNA]</scope>
    <source>
        <strain evidence="6 7">SRT547</strain>
    </source>
</reference>
<keyword evidence="7" id="KW-1185">Reference proteome</keyword>